<evidence type="ECO:0000259" key="1">
    <source>
        <dbReference type="Pfam" id="PF04326"/>
    </source>
</evidence>
<dbReference type="Proteomes" id="UP001319180">
    <property type="component" value="Unassembled WGS sequence"/>
</dbReference>
<gene>
    <name evidence="2" type="ORF">KK078_20010</name>
</gene>
<dbReference type="InterPro" id="IPR007421">
    <property type="entry name" value="Schlafen_AlbA_2_dom"/>
</dbReference>
<proteinExistence type="predicted"/>
<dbReference type="RefSeq" id="WP_254092091.1">
    <property type="nucleotide sequence ID" value="NZ_JAHESC010000032.1"/>
</dbReference>
<reference evidence="2 3" key="1">
    <citation type="submission" date="2021-05" db="EMBL/GenBank/DDBJ databases">
        <title>A Polyphasic approach of four new species of the genus Ohtaekwangia: Ohtaekwangia histidinii sp. nov., Ohtaekwangia cretensis sp. nov., Ohtaekwangia indiensis sp. nov., Ohtaekwangia reichenbachii sp. nov. from diverse environment.</title>
        <authorList>
            <person name="Octaviana S."/>
        </authorList>
    </citation>
    <scope>NUCLEOTIDE SEQUENCE [LARGE SCALE GENOMIC DNA]</scope>
    <source>
        <strain evidence="2 3">PWU37</strain>
    </source>
</reference>
<name>A0AAP2GEZ4_9BACT</name>
<feature type="domain" description="Schlafen AlbA-2" evidence="1">
    <location>
        <begin position="30"/>
        <end position="157"/>
    </location>
</feature>
<organism evidence="2 3">
    <name type="scientific">Dawidia soli</name>
    <dbReference type="NCBI Taxonomy" id="2782352"/>
    <lineage>
        <taxon>Bacteria</taxon>
        <taxon>Pseudomonadati</taxon>
        <taxon>Bacteroidota</taxon>
        <taxon>Cytophagia</taxon>
        <taxon>Cytophagales</taxon>
        <taxon>Chryseotaleaceae</taxon>
        <taxon>Dawidia</taxon>
    </lineage>
</organism>
<sequence length="337" mass="38396">MTLSMRVFGKDLEALTYQDLEEFFTTDKHESDSLEFKSINAAGALDQKIQGLSKSVCAFLNSDGGILIWGAPSGVSDGGNGPKRFVGALTPYPTHIEKDALINMVTDRIVPIPNRIKLQICNQEQNFVFVFEISPSNYAPHQTDNTYYMRIDGQTRIAPHHYIEALFKKVRFPDICIYFKITGANVLANGHYQVHFDLYIINWSQFQNDEEISFRVFGGELVFPLAQIAPHSNNYRWNGKEYFKDPVQKILHFGQPIRDGNYFTVSPTSLGANQHMEIHIIVSGRYSPTKKSDYTIDFSKMPNRNEMIVVRSENVTIAEWQAQNGVNRDTVLKELLQ</sequence>
<dbReference type="EMBL" id="JAHESC010000032">
    <property type="protein sequence ID" value="MBT1688864.1"/>
    <property type="molecule type" value="Genomic_DNA"/>
</dbReference>
<protein>
    <submittedName>
        <fullName evidence="2">DNA binding domain-containing protein</fullName>
    </submittedName>
</protein>
<comment type="caution">
    <text evidence="2">The sequence shown here is derived from an EMBL/GenBank/DDBJ whole genome shotgun (WGS) entry which is preliminary data.</text>
</comment>
<dbReference type="Gene3D" id="3.30.950.30">
    <property type="entry name" value="Schlafen, AAA domain"/>
    <property type="match status" value="1"/>
</dbReference>
<keyword evidence="3" id="KW-1185">Reference proteome</keyword>
<evidence type="ECO:0000313" key="3">
    <source>
        <dbReference type="Proteomes" id="UP001319180"/>
    </source>
</evidence>
<evidence type="ECO:0000313" key="2">
    <source>
        <dbReference type="EMBL" id="MBT1688864.1"/>
    </source>
</evidence>
<dbReference type="InterPro" id="IPR038461">
    <property type="entry name" value="Schlafen_AlbA_2_dom_sf"/>
</dbReference>
<dbReference type="AlphaFoldDB" id="A0AAP2GEZ4"/>
<accession>A0AAP2GEZ4</accession>
<dbReference type="Pfam" id="PF04326">
    <property type="entry name" value="SLFN_AlbA_2"/>
    <property type="match status" value="1"/>
</dbReference>